<dbReference type="InterPro" id="IPR050516">
    <property type="entry name" value="Olfactory_GPCR"/>
</dbReference>
<proteinExistence type="predicted"/>
<reference evidence="14" key="1">
    <citation type="thesis" date="2020" institute="ProQuest LLC" country="789 East Eisenhower Parkway, Ann Arbor, MI, USA">
        <title>Comparative Genomics and Chromosome Evolution.</title>
        <authorList>
            <person name="Mudd A.B."/>
        </authorList>
    </citation>
    <scope>NUCLEOTIDE SEQUENCE</scope>
    <source>
        <strain evidence="14">237g6f4</strain>
        <tissue evidence="14">Blood</tissue>
    </source>
</reference>
<evidence type="ECO:0000256" key="8">
    <source>
        <dbReference type="ARBA" id="ARBA00023136"/>
    </source>
</evidence>
<feature type="transmembrane region" description="Helical" evidence="12">
    <location>
        <begin position="138"/>
        <end position="164"/>
    </location>
</feature>
<dbReference type="Proteomes" id="UP000824782">
    <property type="component" value="Unassembled WGS sequence"/>
</dbReference>
<feature type="transmembrane region" description="Helical" evidence="12">
    <location>
        <begin position="203"/>
        <end position="229"/>
    </location>
</feature>
<dbReference type="InterPro" id="IPR000276">
    <property type="entry name" value="GPCR_Rhodpsn"/>
</dbReference>
<keyword evidence="5" id="KW-0552">Olfaction</keyword>
<keyword evidence="6 12" id="KW-1133">Transmembrane helix</keyword>
<comment type="subcellular location">
    <subcellularLocation>
        <location evidence="1">Cell membrane</location>
        <topology evidence="1">Multi-pass membrane protein</topology>
    </subcellularLocation>
</comment>
<keyword evidence="3" id="KW-0716">Sensory transduction</keyword>
<dbReference type="PRINTS" id="PR00237">
    <property type="entry name" value="GPCRRHODOPSN"/>
</dbReference>
<keyword evidence="4 12" id="KW-0812">Transmembrane</keyword>
<evidence type="ECO:0000256" key="10">
    <source>
        <dbReference type="ARBA" id="ARBA00023180"/>
    </source>
</evidence>
<organism evidence="14 15">
    <name type="scientific">Engystomops pustulosus</name>
    <name type="common">Tungara frog</name>
    <name type="synonym">Physalaemus pustulosus</name>
    <dbReference type="NCBI Taxonomy" id="76066"/>
    <lineage>
        <taxon>Eukaryota</taxon>
        <taxon>Metazoa</taxon>
        <taxon>Chordata</taxon>
        <taxon>Craniata</taxon>
        <taxon>Vertebrata</taxon>
        <taxon>Euteleostomi</taxon>
        <taxon>Amphibia</taxon>
        <taxon>Batrachia</taxon>
        <taxon>Anura</taxon>
        <taxon>Neobatrachia</taxon>
        <taxon>Hyloidea</taxon>
        <taxon>Leptodactylidae</taxon>
        <taxon>Leiuperinae</taxon>
        <taxon>Engystomops</taxon>
    </lineage>
</organism>
<dbReference type="PRINTS" id="PR00245">
    <property type="entry name" value="OLFACTORYR"/>
</dbReference>
<feature type="domain" description="G-protein coupled receptors family 1 profile" evidence="13">
    <location>
        <begin position="41"/>
        <end position="293"/>
    </location>
</feature>
<evidence type="ECO:0000256" key="5">
    <source>
        <dbReference type="ARBA" id="ARBA00022725"/>
    </source>
</evidence>
<protein>
    <recommendedName>
        <fullName evidence="13">G-protein coupled receptors family 1 profile domain-containing protein</fullName>
    </recommendedName>
</protein>
<dbReference type="PANTHER" id="PTHR26452">
    <property type="entry name" value="OLFACTORY RECEPTOR"/>
    <property type="match status" value="1"/>
</dbReference>
<evidence type="ECO:0000256" key="3">
    <source>
        <dbReference type="ARBA" id="ARBA00022606"/>
    </source>
</evidence>
<dbReference type="InterPro" id="IPR000725">
    <property type="entry name" value="Olfact_rcpt"/>
</dbReference>
<name>A0AAV7C6G0_ENGPU</name>
<keyword evidence="9" id="KW-0675">Receptor</keyword>
<dbReference type="EMBL" id="WNYA01000003">
    <property type="protein sequence ID" value="KAG8580541.1"/>
    <property type="molecule type" value="Genomic_DNA"/>
</dbReference>
<keyword evidence="11" id="KW-0807">Transducer</keyword>
<keyword evidence="10" id="KW-0325">Glycoprotein</keyword>
<comment type="caution">
    <text evidence="14">The sequence shown here is derived from an EMBL/GenBank/DDBJ whole genome shotgun (WGS) entry which is preliminary data.</text>
</comment>
<feature type="transmembrane region" description="Helical" evidence="12">
    <location>
        <begin position="92"/>
        <end position="117"/>
    </location>
</feature>
<evidence type="ECO:0000256" key="4">
    <source>
        <dbReference type="ARBA" id="ARBA00022692"/>
    </source>
</evidence>
<dbReference type="GO" id="GO:0005886">
    <property type="term" value="C:plasma membrane"/>
    <property type="evidence" value="ECO:0007669"/>
    <property type="project" value="UniProtKB-SubCell"/>
</dbReference>
<dbReference type="InterPro" id="IPR017452">
    <property type="entry name" value="GPCR_Rhodpsn_7TM"/>
</dbReference>
<accession>A0AAV7C6G0</accession>
<evidence type="ECO:0000256" key="11">
    <source>
        <dbReference type="ARBA" id="ARBA00023224"/>
    </source>
</evidence>
<dbReference type="Gene3D" id="1.20.1070.10">
    <property type="entry name" value="Rhodopsin 7-helix transmembrane proteins"/>
    <property type="match status" value="1"/>
</dbReference>
<evidence type="ECO:0000256" key="12">
    <source>
        <dbReference type="SAM" id="Phobius"/>
    </source>
</evidence>
<evidence type="ECO:0000313" key="15">
    <source>
        <dbReference type="Proteomes" id="UP000824782"/>
    </source>
</evidence>
<keyword evidence="8 12" id="KW-0472">Membrane</keyword>
<keyword evidence="2" id="KW-1003">Cell membrane</keyword>
<dbReference type="SUPFAM" id="SSF81321">
    <property type="entry name" value="Family A G protein-coupled receptor-like"/>
    <property type="match status" value="1"/>
</dbReference>
<evidence type="ECO:0000256" key="9">
    <source>
        <dbReference type="ARBA" id="ARBA00023170"/>
    </source>
</evidence>
<evidence type="ECO:0000256" key="1">
    <source>
        <dbReference type="ARBA" id="ARBA00004651"/>
    </source>
</evidence>
<gene>
    <name evidence="14" type="ORF">GDO81_007330</name>
</gene>
<keyword evidence="15" id="KW-1185">Reference proteome</keyword>
<evidence type="ECO:0000313" key="14">
    <source>
        <dbReference type="EMBL" id="KAG8580541.1"/>
    </source>
</evidence>
<feature type="transmembrane region" description="Helical" evidence="12">
    <location>
        <begin position="276"/>
        <end position="295"/>
    </location>
</feature>
<dbReference type="FunFam" id="1.20.1070.10:FF:000010">
    <property type="entry name" value="Olfactory receptor"/>
    <property type="match status" value="1"/>
</dbReference>
<dbReference type="GO" id="GO:0004984">
    <property type="term" value="F:olfactory receptor activity"/>
    <property type="evidence" value="ECO:0007669"/>
    <property type="project" value="InterPro"/>
</dbReference>
<dbReference type="AlphaFoldDB" id="A0AAV7C6G0"/>
<dbReference type="PROSITE" id="PS50262">
    <property type="entry name" value="G_PROTEIN_RECEP_F1_2"/>
    <property type="match status" value="1"/>
</dbReference>
<dbReference type="GO" id="GO:0004930">
    <property type="term" value="F:G protein-coupled receptor activity"/>
    <property type="evidence" value="ECO:0007669"/>
    <property type="project" value="UniProtKB-KW"/>
</dbReference>
<evidence type="ECO:0000259" key="13">
    <source>
        <dbReference type="PROSITE" id="PS50262"/>
    </source>
</evidence>
<evidence type="ECO:0000256" key="7">
    <source>
        <dbReference type="ARBA" id="ARBA00023040"/>
    </source>
</evidence>
<evidence type="ECO:0000256" key="6">
    <source>
        <dbReference type="ARBA" id="ARBA00022989"/>
    </source>
</evidence>
<keyword evidence="7" id="KW-0297">G-protein coupled receptor</keyword>
<feature type="transmembrane region" description="Helical" evidence="12">
    <location>
        <begin position="25"/>
        <end position="49"/>
    </location>
</feature>
<evidence type="ECO:0000256" key="2">
    <source>
        <dbReference type="ARBA" id="ARBA00022475"/>
    </source>
</evidence>
<sequence>MERPNYTSVTEFIFLSFAKCTRFPVLIALVLFLLYLLIVCVNILMILVIKFDTRLHTPMYFFVFILACLDICYTTTIIPQVLYNLLGSRPSIIFANCATQMFCSVIFGAMQILIITAMAYDRYVAISNPLRYKTVMNWAACTMLLFTAFILGFCIGVIVVYAVFKLPFCRAPEITHFYCAVGEVLLLTCIDVPGHRAAEVTTYLIGLGLFTIPFLFMMTSYMYIINAILKIRTTEGRQKAFSTCSSHITVVVVEYGCLGFIYFRPSTEDSLDKEKIFVMIFTYLSPILNPVIYSIRNNAVKEGFKKLKTKII</sequence>
<feature type="transmembrane region" description="Helical" evidence="12">
    <location>
        <begin position="241"/>
        <end position="264"/>
    </location>
</feature>
<feature type="transmembrane region" description="Helical" evidence="12">
    <location>
        <begin position="61"/>
        <end position="86"/>
    </location>
</feature>
<dbReference type="Pfam" id="PF13853">
    <property type="entry name" value="7tm_4"/>
    <property type="match status" value="1"/>
</dbReference>